<sequence length="170" mass="19171">MTTVEQSVEVAVDLRTAYDQWTQFEGFPRFMSVVRRVRQVTPGVSVWVIGVGPLRQEFQAEIVEQVPDSHLFWQGLDRRGLRHRGEVRFRALGDDRTEVVVRMDISGRVPLGLIGGAASRVVGRELRNYRRYIEGLGEAGEGWRGTIRGGHVQPGMPEFSKSQVPTWPVG</sequence>
<dbReference type="CDD" id="cd07817">
    <property type="entry name" value="SRPBCC_8"/>
    <property type="match status" value="1"/>
</dbReference>
<accession>A0A7H1JE32</accession>
<name>A0A7H1JE32_9ACTN</name>
<reference evidence="2" key="1">
    <citation type="journal article" date="2020" name="Bioorg. Chem.">
        <title>Targeted isolation of new polycyclic tetramate macrolactams from the deepsea-derived Streptomyces somaliensis SCSIO ZH66.</title>
        <authorList>
            <person name="Hou L."/>
            <person name="Liu Z."/>
            <person name="Yu D."/>
            <person name="Li H."/>
            <person name="Ju J."/>
            <person name="Li W."/>
        </authorList>
    </citation>
    <scope>NUCLEOTIDE SEQUENCE</scope>
    <source>
        <strain evidence="2">SCSIO ZH66</strain>
    </source>
</reference>
<feature type="domain" description="Coenzyme Q-binding protein COQ10 START" evidence="1">
    <location>
        <begin position="10"/>
        <end position="122"/>
    </location>
</feature>
<dbReference type="PANTHER" id="PTHR33824">
    <property type="entry name" value="POLYKETIDE CYCLASE/DEHYDRASE AND LIPID TRANSPORT SUPERFAMILY PROTEIN"/>
    <property type="match status" value="1"/>
</dbReference>
<evidence type="ECO:0000313" key="2">
    <source>
        <dbReference type="EMBL" id="QNT09061.1"/>
    </source>
</evidence>
<dbReference type="PANTHER" id="PTHR33824:SF7">
    <property type="entry name" value="POLYKETIDE CYCLASE_DEHYDRASE AND LIPID TRANSPORT SUPERFAMILY PROTEIN"/>
    <property type="match status" value="1"/>
</dbReference>
<organism evidence="2">
    <name type="scientific">Streptomyces somaliensis</name>
    <dbReference type="NCBI Taxonomy" id="78355"/>
    <lineage>
        <taxon>Bacteria</taxon>
        <taxon>Bacillati</taxon>
        <taxon>Actinomycetota</taxon>
        <taxon>Actinomycetes</taxon>
        <taxon>Kitasatosporales</taxon>
        <taxon>Streptomycetaceae</taxon>
        <taxon>Streptomyces</taxon>
    </lineage>
</organism>
<dbReference type="AlphaFoldDB" id="A0A7H1JE32"/>
<dbReference type="SUPFAM" id="SSF55961">
    <property type="entry name" value="Bet v1-like"/>
    <property type="match status" value="1"/>
</dbReference>
<dbReference type="InterPro" id="IPR023393">
    <property type="entry name" value="START-like_dom_sf"/>
</dbReference>
<dbReference type="EMBL" id="MN853135">
    <property type="protein sequence ID" value="QNT09061.1"/>
    <property type="molecule type" value="Genomic_DNA"/>
</dbReference>
<proteinExistence type="predicted"/>
<evidence type="ECO:0000259" key="1">
    <source>
        <dbReference type="Pfam" id="PF03364"/>
    </source>
</evidence>
<dbReference type="Gene3D" id="3.30.530.20">
    <property type="match status" value="1"/>
</dbReference>
<dbReference type="Pfam" id="PF03364">
    <property type="entry name" value="Polyketide_cyc"/>
    <property type="match status" value="1"/>
</dbReference>
<dbReference type="InterPro" id="IPR047137">
    <property type="entry name" value="ORF3"/>
</dbReference>
<protein>
    <submittedName>
        <fullName evidence="2">Cyclase</fullName>
    </submittedName>
</protein>
<dbReference type="InterPro" id="IPR005031">
    <property type="entry name" value="COQ10_START"/>
</dbReference>